<evidence type="ECO:0000313" key="2">
    <source>
        <dbReference type="EMBL" id="KKU99242.1"/>
    </source>
</evidence>
<sequence length="137" mass="14704">MRGQVALPFILLISGIIIEITIAGSFITYFLSTSGLGERLSLRASTAAQSGLRDAMIRITRDKDFAASAQNYNLDVGNDAAAISVSRTVDSTLGIYIYTITSTGTASSRQRKLVATIIVNQRNGYIQLQSLIDTPVS</sequence>
<comment type="caution">
    <text evidence="2">The sequence shown here is derived from an EMBL/GenBank/DDBJ whole genome shotgun (WGS) entry which is preliminary data.</text>
</comment>
<dbReference type="AlphaFoldDB" id="A0A0G1UYL9"/>
<evidence type="ECO:0000256" key="1">
    <source>
        <dbReference type="SAM" id="Phobius"/>
    </source>
</evidence>
<protein>
    <submittedName>
        <fullName evidence="2">Uncharacterized protein</fullName>
    </submittedName>
</protein>
<dbReference type="EMBL" id="LCPO01000003">
    <property type="protein sequence ID" value="KKU99242.1"/>
    <property type="molecule type" value="Genomic_DNA"/>
</dbReference>
<evidence type="ECO:0000313" key="3">
    <source>
        <dbReference type="Proteomes" id="UP000034600"/>
    </source>
</evidence>
<keyword evidence="1" id="KW-1133">Transmembrane helix</keyword>
<name>A0A0G1UYL9_9BACT</name>
<organism evidence="2 3">
    <name type="scientific">Candidatus Jorgensenbacteria bacterium GW2011_GWC1_48_8</name>
    <dbReference type="NCBI Taxonomy" id="1618666"/>
    <lineage>
        <taxon>Bacteria</taxon>
        <taxon>Candidatus Joergenseniibacteriota</taxon>
    </lineage>
</organism>
<keyword evidence="1" id="KW-0472">Membrane</keyword>
<gene>
    <name evidence="2" type="ORF">UY32_C0003G0012</name>
</gene>
<reference evidence="2 3" key="1">
    <citation type="journal article" date="2015" name="Nature">
        <title>rRNA introns, odd ribosomes, and small enigmatic genomes across a large radiation of phyla.</title>
        <authorList>
            <person name="Brown C.T."/>
            <person name="Hug L.A."/>
            <person name="Thomas B.C."/>
            <person name="Sharon I."/>
            <person name="Castelle C.J."/>
            <person name="Singh A."/>
            <person name="Wilkins M.J."/>
            <person name="Williams K.H."/>
            <person name="Banfield J.F."/>
        </authorList>
    </citation>
    <scope>NUCLEOTIDE SEQUENCE [LARGE SCALE GENOMIC DNA]</scope>
</reference>
<dbReference type="Proteomes" id="UP000034600">
    <property type="component" value="Unassembled WGS sequence"/>
</dbReference>
<accession>A0A0G1UYL9</accession>
<keyword evidence="1" id="KW-0812">Transmembrane</keyword>
<proteinExistence type="predicted"/>
<feature type="transmembrane region" description="Helical" evidence="1">
    <location>
        <begin position="6"/>
        <end position="31"/>
    </location>
</feature>